<dbReference type="InterPro" id="IPR002347">
    <property type="entry name" value="SDR_fam"/>
</dbReference>
<dbReference type="PANTHER" id="PTHR44196:SF2">
    <property type="entry name" value="SHORT-CHAIN DEHYDROGENASE-RELATED"/>
    <property type="match status" value="1"/>
</dbReference>
<name>A0ABP3PNE9_9PROT</name>
<organism evidence="5 6">
    <name type="scientific">Craurococcus roseus</name>
    <dbReference type="NCBI Taxonomy" id="77585"/>
    <lineage>
        <taxon>Bacteria</taxon>
        <taxon>Pseudomonadati</taxon>
        <taxon>Pseudomonadota</taxon>
        <taxon>Alphaproteobacteria</taxon>
        <taxon>Acetobacterales</taxon>
        <taxon>Acetobacteraceae</taxon>
        <taxon>Craurococcus</taxon>
    </lineage>
</organism>
<keyword evidence="6" id="KW-1185">Reference proteome</keyword>
<dbReference type="SUPFAM" id="SSF51735">
    <property type="entry name" value="NAD(P)-binding Rossmann-fold domains"/>
    <property type="match status" value="1"/>
</dbReference>
<dbReference type="InterPro" id="IPR020904">
    <property type="entry name" value="Sc_DH/Rdtase_CS"/>
</dbReference>
<accession>A0ABP3PNE9</accession>
<evidence type="ECO:0000313" key="5">
    <source>
        <dbReference type="EMBL" id="GAA0566888.1"/>
    </source>
</evidence>
<evidence type="ECO:0000256" key="3">
    <source>
        <dbReference type="RuleBase" id="RU000363"/>
    </source>
</evidence>
<sequence length="266" mass="27193">MEGMTRTTTGAPHHTALVTGATSGIGEAFARALPARTDLLLTGRDAAKLDRLEAELPAAGRRVETVAADLATDAGLDAVSARAEAFGVDLLIANAGVGPFGDFLQASEESLRQTVAVNVMAPVVLTRRLLPGMLDRAKAARRRAGLIVVSSNAGFVPVPRLAAYAASKAFDLSLTEALAAELAGEPVDVLALCPTATRTRFAARSGFGGGNLPGAEDPADVARAALGALGRMRTLVRGPLSGLLLSGPAFARAALAQTLALALPRR</sequence>
<gene>
    <name evidence="5" type="ORF">GCM10009416_01120</name>
</gene>
<evidence type="ECO:0000313" key="6">
    <source>
        <dbReference type="Proteomes" id="UP001501588"/>
    </source>
</evidence>
<feature type="domain" description="Ketoreductase" evidence="4">
    <location>
        <begin position="14"/>
        <end position="197"/>
    </location>
</feature>
<dbReference type="Gene3D" id="3.40.50.720">
    <property type="entry name" value="NAD(P)-binding Rossmann-like Domain"/>
    <property type="match status" value="1"/>
</dbReference>
<evidence type="ECO:0000256" key="2">
    <source>
        <dbReference type="ARBA" id="ARBA00023002"/>
    </source>
</evidence>
<evidence type="ECO:0000256" key="1">
    <source>
        <dbReference type="ARBA" id="ARBA00006484"/>
    </source>
</evidence>
<dbReference type="PANTHER" id="PTHR44196">
    <property type="entry name" value="DEHYDROGENASE/REDUCTASE SDR FAMILY MEMBER 7B"/>
    <property type="match status" value="1"/>
</dbReference>
<keyword evidence="2" id="KW-0560">Oxidoreductase</keyword>
<comment type="similarity">
    <text evidence="1 3">Belongs to the short-chain dehydrogenases/reductases (SDR) family.</text>
</comment>
<dbReference type="PIRSF" id="PIRSF000126">
    <property type="entry name" value="11-beta-HSD1"/>
    <property type="match status" value="1"/>
</dbReference>
<evidence type="ECO:0000259" key="4">
    <source>
        <dbReference type="SMART" id="SM00822"/>
    </source>
</evidence>
<dbReference type="InterPro" id="IPR057326">
    <property type="entry name" value="KR_dom"/>
</dbReference>
<dbReference type="InterPro" id="IPR036291">
    <property type="entry name" value="NAD(P)-bd_dom_sf"/>
</dbReference>
<dbReference type="PRINTS" id="PR00080">
    <property type="entry name" value="SDRFAMILY"/>
</dbReference>
<dbReference type="Pfam" id="PF00106">
    <property type="entry name" value="adh_short"/>
    <property type="match status" value="1"/>
</dbReference>
<dbReference type="EMBL" id="BAAAFZ010000002">
    <property type="protein sequence ID" value="GAA0566888.1"/>
    <property type="molecule type" value="Genomic_DNA"/>
</dbReference>
<dbReference type="CDD" id="cd05233">
    <property type="entry name" value="SDR_c"/>
    <property type="match status" value="1"/>
</dbReference>
<dbReference type="Proteomes" id="UP001501588">
    <property type="component" value="Unassembled WGS sequence"/>
</dbReference>
<comment type="caution">
    <text evidence="5">The sequence shown here is derived from an EMBL/GenBank/DDBJ whole genome shotgun (WGS) entry which is preliminary data.</text>
</comment>
<dbReference type="PRINTS" id="PR00081">
    <property type="entry name" value="GDHRDH"/>
</dbReference>
<reference evidence="6" key="1">
    <citation type="journal article" date="2019" name="Int. J. Syst. Evol. Microbiol.">
        <title>The Global Catalogue of Microorganisms (GCM) 10K type strain sequencing project: providing services to taxonomists for standard genome sequencing and annotation.</title>
        <authorList>
            <consortium name="The Broad Institute Genomics Platform"/>
            <consortium name="The Broad Institute Genome Sequencing Center for Infectious Disease"/>
            <person name="Wu L."/>
            <person name="Ma J."/>
        </authorList>
    </citation>
    <scope>NUCLEOTIDE SEQUENCE [LARGE SCALE GENOMIC DNA]</scope>
    <source>
        <strain evidence="6">JCM 9933</strain>
    </source>
</reference>
<dbReference type="PROSITE" id="PS00061">
    <property type="entry name" value="ADH_SHORT"/>
    <property type="match status" value="1"/>
</dbReference>
<protein>
    <recommendedName>
        <fullName evidence="4">Ketoreductase domain-containing protein</fullName>
    </recommendedName>
</protein>
<proteinExistence type="inferred from homology"/>
<dbReference type="SMART" id="SM00822">
    <property type="entry name" value="PKS_KR"/>
    <property type="match status" value="1"/>
</dbReference>